<feature type="compositionally biased region" description="Basic and acidic residues" evidence="1">
    <location>
        <begin position="66"/>
        <end position="80"/>
    </location>
</feature>
<evidence type="ECO:0000313" key="2">
    <source>
        <dbReference type="EMBL" id="WBP87432.1"/>
    </source>
</evidence>
<organism evidence="2 3">
    <name type="scientific">Kitasatospora cathayae</name>
    <dbReference type="NCBI Taxonomy" id="3004092"/>
    <lineage>
        <taxon>Bacteria</taxon>
        <taxon>Bacillati</taxon>
        <taxon>Actinomycetota</taxon>
        <taxon>Actinomycetes</taxon>
        <taxon>Kitasatosporales</taxon>
        <taxon>Streptomycetaceae</taxon>
        <taxon>Kitasatospora</taxon>
    </lineage>
</organism>
<protein>
    <recommendedName>
        <fullName evidence="4">CMP/dCMP-type deaminase domain-containing protein</fullName>
    </recommendedName>
</protein>
<dbReference type="Proteomes" id="UP001212821">
    <property type="component" value="Chromosome"/>
</dbReference>
<evidence type="ECO:0000256" key="1">
    <source>
        <dbReference type="SAM" id="MobiDB-lite"/>
    </source>
</evidence>
<dbReference type="RefSeq" id="WP_270144852.1">
    <property type="nucleotide sequence ID" value="NZ_CP115450.1"/>
</dbReference>
<sequence length="169" mass="18223">MGNAAVGRALQRAKGKKTLEAQMDKAAAQKPSTKFATATPLRPKNGKSGKKKDSDVFSATSGYDTFSRDQRGTLEAKELSDQAQETPVGEGWRPPWADIEQLEGWPPHNCAEAHLYAEMVSKGVKPKYYLLKTVDVNGKVAPPCKNCAQWVGKAFGAVVGGNRDYKPGG</sequence>
<keyword evidence="3" id="KW-1185">Reference proteome</keyword>
<accession>A0ABY7Q479</accession>
<gene>
    <name evidence="2" type="ORF">O1G21_17340</name>
</gene>
<proteinExistence type="predicted"/>
<evidence type="ECO:0000313" key="3">
    <source>
        <dbReference type="Proteomes" id="UP001212821"/>
    </source>
</evidence>
<reference evidence="3" key="1">
    <citation type="submission" date="2022-12" db="EMBL/GenBank/DDBJ databases">
        <authorList>
            <person name="Mo P."/>
        </authorList>
    </citation>
    <scope>NUCLEOTIDE SEQUENCE [LARGE SCALE GENOMIC DNA]</scope>
    <source>
        <strain evidence="3">HUAS 3-15</strain>
    </source>
</reference>
<name>A0ABY7Q479_9ACTN</name>
<feature type="region of interest" description="Disordered" evidence="1">
    <location>
        <begin position="1"/>
        <end position="95"/>
    </location>
</feature>
<dbReference type="EMBL" id="CP115450">
    <property type="protein sequence ID" value="WBP87432.1"/>
    <property type="molecule type" value="Genomic_DNA"/>
</dbReference>
<evidence type="ECO:0008006" key="4">
    <source>
        <dbReference type="Google" id="ProtNLM"/>
    </source>
</evidence>